<accession>I3DTT8</accession>
<dbReference type="AlphaFoldDB" id="I3DTT8"/>
<keyword evidence="2" id="KW-1185">Reference proteome</keyword>
<dbReference type="KEGG" id="bmet:BMMGA3_07540"/>
<organism evidence="1 2">
    <name type="scientific">Bacillus methanolicus (strain MGA3 / ATCC 53907)</name>
    <dbReference type="NCBI Taxonomy" id="796606"/>
    <lineage>
        <taxon>Bacteria</taxon>
        <taxon>Bacillati</taxon>
        <taxon>Bacillota</taxon>
        <taxon>Bacilli</taxon>
        <taxon>Bacillales</taxon>
        <taxon>Bacillaceae</taxon>
        <taxon>Bacillus</taxon>
    </lineage>
</organism>
<evidence type="ECO:0000313" key="2">
    <source>
        <dbReference type="Proteomes" id="UP000027602"/>
    </source>
</evidence>
<gene>
    <name evidence="1" type="ORF">BMMGA3_07540</name>
</gene>
<dbReference type="HOGENOM" id="CLU_2300099_0_0_9"/>
<dbReference type="EMBL" id="CP007739">
    <property type="protein sequence ID" value="AIE59918.1"/>
    <property type="molecule type" value="Genomic_DNA"/>
</dbReference>
<reference evidence="1 2" key="1">
    <citation type="journal article" date="2015" name="BMC Genomics">
        <title>Transcriptome analysis of thermophilic methylotrophic Bacillus methanolicus MGA3 using RNA-sequencing provides detailed insights into its previously uncharted transcriptional landscape.</title>
        <authorList>
            <person name="Irla M."/>
            <person name="Neshat A."/>
            <person name="Brautaset T."/>
            <person name="Ruckert C."/>
            <person name="Kalinowski J."/>
            <person name="Wendisch V.F."/>
        </authorList>
    </citation>
    <scope>NUCLEOTIDE SEQUENCE [LARGE SCALE GENOMIC DNA]</scope>
    <source>
        <strain evidence="2">MGA3 / ATCC 53907</strain>
    </source>
</reference>
<sequence length="100" mass="11940">MERREVLLAITELKSSIDKRFDTLEQQLDKRLDSVDEQLYKIRQKLELDGEELQSADIGETFGDIKKQLEVLRYDVEYVAKIVNECDRKLYRVEKKLEMD</sequence>
<dbReference type="Proteomes" id="UP000027602">
    <property type="component" value="Chromosome"/>
</dbReference>
<dbReference type="OrthoDB" id="2942527at2"/>
<evidence type="ECO:0000313" key="1">
    <source>
        <dbReference type="EMBL" id="AIE59918.1"/>
    </source>
</evidence>
<protein>
    <submittedName>
        <fullName evidence="1">Uncharacterized protein</fullName>
    </submittedName>
</protein>
<name>I3DTT8_BACMM</name>
<proteinExistence type="predicted"/>
<dbReference type="RefSeq" id="WP_003349727.1">
    <property type="nucleotide sequence ID" value="NZ_ADWW01000008.1"/>
</dbReference>